<keyword evidence="1" id="KW-0472">Membrane</keyword>
<name>A0A1E3KQB1_LACPN</name>
<dbReference type="EMBL" id="MCOL01000001">
    <property type="protein sequence ID" value="ODO61068.1"/>
    <property type="molecule type" value="Genomic_DNA"/>
</dbReference>
<organism evidence="2 3">
    <name type="scientific">Lactiplantibacillus plantarum</name>
    <name type="common">Lactobacillus plantarum</name>
    <dbReference type="NCBI Taxonomy" id="1590"/>
    <lineage>
        <taxon>Bacteria</taxon>
        <taxon>Bacillati</taxon>
        <taxon>Bacillota</taxon>
        <taxon>Bacilli</taxon>
        <taxon>Lactobacillales</taxon>
        <taxon>Lactobacillaceae</taxon>
        <taxon>Lactiplantibacillus</taxon>
    </lineage>
</organism>
<comment type="caution">
    <text evidence="2">The sequence shown here is derived from an EMBL/GenBank/DDBJ whole genome shotgun (WGS) entry which is preliminary data.</text>
</comment>
<proteinExistence type="predicted"/>
<evidence type="ECO:0000313" key="2">
    <source>
        <dbReference type="EMBL" id="ODO61068.1"/>
    </source>
</evidence>
<reference evidence="2 3" key="1">
    <citation type="submission" date="2016-08" db="EMBL/GenBank/DDBJ databases">
        <title>Genome sequencing of Lactobacillus plantarum JSA22, isolated from fermented soybean paste.</title>
        <authorList>
            <person name="Choi H.S."/>
        </authorList>
    </citation>
    <scope>NUCLEOTIDE SEQUENCE [LARGE SCALE GENOMIC DNA]</scope>
    <source>
        <strain evidence="2 3">JSA22</strain>
    </source>
</reference>
<protein>
    <submittedName>
        <fullName evidence="2">Uncharacterized protein</fullName>
    </submittedName>
</protein>
<evidence type="ECO:0000256" key="1">
    <source>
        <dbReference type="SAM" id="Phobius"/>
    </source>
</evidence>
<evidence type="ECO:0000313" key="3">
    <source>
        <dbReference type="Proteomes" id="UP000094892"/>
    </source>
</evidence>
<dbReference type="RefSeq" id="WP_069302455.1">
    <property type="nucleotide sequence ID" value="NZ_CP152072.1"/>
</dbReference>
<dbReference type="Proteomes" id="UP000094892">
    <property type="component" value="Unassembled WGS sequence"/>
</dbReference>
<dbReference type="AlphaFoldDB" id="A0A1E3KQB1"/>
<feature type="transmembrane region" description="Helical" evidence="1">
    <location>
        <begin position="6"/>
        <end position="27"/>
    </location>
</feature>
<keyword evidence="1" id="KW-1133">Transmembrane helix</keyword>
<gene>
    <name evidence="2" type="ORF">LPJSA22_01024</name>
</gene>
<dbReference type="PATRIC" id="fig|1590.306.peg.1031"/>
<sequence>MHRYTYHFYTGLITGLLIWVHPLGGLASRVRPTLPYPPTTLQRTATQAVFSPTEFYQTIRQYPDLVKLAKFAPIGMLQGTTIQPGLQATLTRDLVTKQLTTTTMMIPQGVVIAGRYRLTTAYDATGRTQSVLYVQDRFRHQLCNTVLLHGKPHVGGLAYDPHHQRIWLCSHRHGHGAILSVSLAALRHFDPTTSIAVHYQQRWSLPTLSNASLLTYHHQALYVGQFKPGQTTLVARYPLTSAGTPYRMTTSHAILPKAVSDWHGKLPPNIQGMAFYDHYVLLSQSYGPSASHLLLFKRSQLIQQHQLTTGIAILRLPPQLEQISVHHHQAQLLYETGATPYRQQQNHAIDRLISINLQRLIE</sequence>
<keyword evidence="1" id="KW-0812">Transmembrane</keyword>
<accession>A0A1E3KQB1</accession>